<evidence type="ECO:0008006" key="4">
    <source>
        <dbReference type="Google" id="ProtNLM"/>
    </source>
</evidence>
<accession>A0ABT8AWN0</accession>
<dbReference type="Proteomes" id="UP001244297">
    <property type="component" value="Unassembled WGS sequence"/>
</dbReference>
<reference evidence="3" key="1">
    <citation type="journal article" date="2019" name="Int. J. Syst. Evol. Microbiol.">
        <title>The Global Catalogue of Microorganisms (GCM) 10K type strain sequencing project: providing services to taxonomists for standard genome sequencing and annotation.</title>
        <authorList>
            <consortium name="The Broad Institute Genomics Platform"/>
            <consortium name="The Broad Institute Genome Sequencing Center for Infectious Disease"/>
            <person name="Wu L."/>
            <person name="Ma J."/>
        </authorList>
    </citation>
    <scope>NUCLEOTIDE SEQUENCE [LARGE SCALE GENOMIC DNA]</scope>
    <source>
        <strain evidence="3">CECT 7806</strain>
    </source>
</reference>
<proteinExistence type="predicted"/>
<protein>
    <recommendedName>
        <fullName evidence="4">Anti-sigma factor NepR domain-containing protein</fullName>
    </recommendedName>
</protein>
<name>A0ABT8AWN0_9HYPH</name>
<organism evidence="2 3">
    <name type="scientific">Methylobacterium longum</name>
    <dbReference type="NCBI Taxonomy" id="767694"/>
    <lineage>
        <taxon>Bacteria</taxon>
        <taxon>Pseudomonadati</taxon>
        <taxon>Pseudomonadota</taxon>
        <taxon>Alphaproteobacteria</taxon>
        <taxon>Hyphomicrobiales</taxon>
        <taxon>Methylobacteriaceae</taxon>
        <taxon>Methylobacterium</taxon>
    </lineage>
</organism>
<feature type="compositionally biased region" description="Basic and acidic residues" evidence="1">
    <location>
        <begin position="1"/>
        <end position="14"/>
    </location>
</feature>
<dbReference type="EMBL" id="JAUFPT010000099">
    <property type="protein sequence ID" value="MDN3574373.1"/>
    <property type="molecule type" value="Genomic_DNA"/>
</dbReference>
<dbReference type="RefSeq" id="WP_238286192.1">
    <property type="nucleotide sequence ID" value="NZ_BPQS01000005.1"/>
</dbReference>
<evidence type="ECO:0000313" key="3">
    <source>
        <dbReference type="Proteomes" id="UP001244297"/>
    </source>
</evidence>
<gene>
    <name evidence="2" type="ORF">QWZ18_27665</name>
</gene>
<keyword evidence="3" id="KW-1185">Reference proteome</keyword>
<sequence>MSKPNPERPADIRADTNAAPLTPGVRRHLGQNLRVLFADTLEAPPTQRLEALLAQLAKAKR</sequence>
<evidence type="ECO:0000313" key="2">
    <source>
        <dbReference type="EMBL" id="MDN3574373.1"/>
    </source>
</evidence>
<comment type="caution">
    <text evidence="2">The sequence shown here is derived from an EMBL/GenBank/DDBJ whole genome shotgun (WGS) entry which is preliminary data.</text>
</comment>
<evidence type="ECO:0000256" key="1">
    <source>
        <dbReference type="SAM" id="MobiDB-lite"/>
    </source>
</evidence>
<feature type="region of interest" description="Disordered" evidence="1">
    <location>
        <begin position="1"/>
        <end position="25"/>
    </location>
</feature>